<sequence>MACSTMKTSKDADEIPCGIISRTALIEADHYHSPLHSSDCSAVRLSAASSCDEKAVFVATSEDVTNSSDTSSGTKKTGAKSMRKRARQQDYATPSFIVGDSIIPKAFMETADIDDEYLVFDDEDLVGERGRGGSVSHSTVEKRRRDRINTLIDLLADQVPSLSPKYRHTASSGVRRPKHVVLSDTLSLLSKIKGAVRGYEHKIQRLTNELREATAAKTLPAAFPIATASAVVPSSTCVDVAAAKSSSPLAPTSPSAGCNKLKSKLWRSASTYSCEGLVEDHQVTDTTATSPSAGRSLVKATETGIISNASPQLCPHASLPTFRMAAVEMLPYYPIHLMDIKPSSLVVVGDEIKAASMQPIAGNGVLCHESGFNIDFGAGCLEGKEEVVTHVTHDSAAAALPHVEVQECAPGQFQVKVTCVNRADLHSDVCEGLSSLPVSITSFDYKSLKPSSSAAAYLNQGAMATGDCGVTELHLQVCSLVSHPGHGRSSSGAVGLQDDANINETQVLSFSEAAVGCAASGGLPSTNSYGVSAEQLQMALYMSVCCSCPLVPLIDEGAVGGLCGQEGQSLWGSDYLSSSRYLCL</sequence>
<evidence type="ECO:0000256" key="1">
    <source>
        <dbReference type="SAM" id="Coils"/>
    </source>
</evidence>
<evidence type="ECO:0000313" key="5">
    <source>
        <dbReference type="Proteomes" id="UP000232323"/>
    </source>
</evidence>
<feature type="region of interest" description="Disordered" evidence="2">
    <location>
        <begin position="62"/>
        <end position="86"/>
    </location>
</feature>
<comment type="caution">
    <text evidence="4">The sequence shown here is derived from an EMBL/GenBank/DDBJ whole genome shotgun (WGS) entry which is preliminary data.</text>
</comment>
<feature type="compositionally biased region" description="Basic residues" evidence="2">
    <location>
        <begin position="77"/>
        <end position="86"/>
    </location>
</feature>
<proteinExistence type="predicted"/>
<keyword evidence="1" id="KW-0175">Coiled coil</keyword>
<dbReference type="OrthoDB" id="515240at2759"/>
<dbReference type="SMART" id="SM00353">
    <property type="entry name" value="HLH"/>
    <property type="match status" value="1"/>
</dbReference>
<feature type="compositionally biased region" description="Low complexity" evidence="2">
    <location>
        <begin position="67"/>
        <end position="76"/>
    </location>
</feature>
<organism evidence="4 5">
    <name type="scientific">Chlamydomonas eustigma</name>
    <dbReference type="NCBI Taxonomy" id="1157962"/>
    <lineage>
        <taxon>Eukaryota</taxon>
        <taxon>Viridiplantae</taxon>
        <taxon>Chlorophyta</taxon>
        <taxon>core chlorophytes</taxon>
        <taxon>Chlorophyceae</taxon>
        <taxon>CS clade</taxon>
        <taxon>Chlamydomonadales</taxon>
        <taxon>Chlamydomonadaceae</taxon>
        <taxon>Chlamydomonas</taxon>
    </lineage>
</organism>
<dbReference type="PROSITE" id="PS50888">
    <property type="entry name" value="BHLH"/>
    <property type="match status" value="1"/>
</dbReference>
<name>A0A250WZD1_9CHLO</name>
<accession>A0A250WZD1</accession>
<dbReference type="Pfam" id="PF00010">
    <property type="entry name" value="HLH"/>
    <property type="match status" value="1"/>
</dbReference>
<evidence type="ECO:0000313" key="4">
    <source>
        <dbReference type="EMBL" id="GAX75972.1"/>
    </source>
</evidence>
<gene>
    <name evidence="4" type="ORF">CEUSTIGMA_g3415.t1</name>
</gene>
<reference evidence="4 5" key="1">
    <citation type="submission" date="2017-08" db="EMBL/GenBank/DDBJ databases">
        <title>Acidophilic green algal genome provides insights into adaptation to an acidic environment.</title>
        <authorList>
            <person name="Hirooka S."/>
            <person name="Hirose Y."/>
            <person name="Kanesaki Y."/>
            <person name="Higuchi S."/>
            <person name="Fujiwara T."/>
            <person name="Onuma R."/>
            <person name="Era A."/>
            <person name="Ohbayashi R."/>
            <person name="Uzuka A."/>
            <person name="Nozaki H."/>
            <person name="Yoshikawa H."/>
            <person name="Miyagishima S.Y."/>
        </authorList>
    </citation>
    <scope>NUCLEOTIDE SEQUENCE [LARGE SCALE GENOMIC DNA]</scope>
    <source>
        <strain evidence="4 5">NIES-2499</strain>
    </source>
</reference>
<dbReference type="STRING" id="1157962.A0A250WZD1"/>
<keyword evidence="5" id="KW-1185">Reference proteome</keyword>
<dbReference type="Gene3D" id="4.10.280.10">
    <property type="entry name" value="Helix-loop-helix DNA-binding domain"/>
    <property type="match status" value="1"/>
</dbReference>
<feature type="domain" description="BHLH" evidence="3">
    <location>
        <begin position="132"/>
        <end position="192"/>
    </location>
</feature>
<evidence type="ECO:0000259" key="3">
    <source>
        <dbReference type="PROSITE" id="PS50888"/>
    </source>
</evidence>
<dbReference type="GO" id="GO:0046983">
    <property type="term" value="F:protein dimerization activity"/>
    <property type="evidence" value="ECO:0007669"/>
    <property type="project" value="InterPro"/>
</dbReference>
<dbReference type="InterPro" id="IPR036638">
    <property type="entry name" value="HLH_DNA-bd_sf"/>
</dbReference>
<feature type="coiled-coil region" evidence="1">
    <location>
        <begin position="189"/>
        <end position="216"/>
    </location>
</feature>
<dbReference type="EMBL" id="BEGY01000014">
    <property type="protein sequence ID" value="GAX75972.1"/>
    <property type="molecule type" value="Genomic_DNA"/>
</dbReference>
<protein>
    <recommendedName>
        <fullName evidence="3">BHLH domain-containing protein</fullName>
    </recommendedName>
</protein>
<evidence type="ECO:0000256" key="2">
    <source>
        <dbReference type="SAM" id="MobiDB-lite"/>
    </source>
</evidence>
<dbReference type="Proteomes" id="UP000232323">
    <property type="component" value="Unassembled WGS sequence"/>
</dbReference>
<dbReference type="InterPro" id="IPR011598">
    <property type="entry name" value="bHLH_dom"/>
</dbReference>
<dbReference type="AlphaFoldDB" id="A0A250WZD1"/>
<dbReference type="SUPFAM" id="SSF47459">
    <property type="entry name" value="HLH, helix-loop-helix DNA-binding domain"/>
    <property type="match status" value="1"/>
</dbReference>